<dbReference type="InterPro" id="IPR043198">
    <property type="entry name" value="Cyclin/Ssn8"/>
</dbReference>
<dbReference type="SUPFAM" id="SSF47954">
    <property type="entry name" value="Cyclin-like"/>
    <property type="match status" value="2"/>
</dbReference>
<dbReference type="Proteomes" id="UP001489004">
    <property type="component" value="Unassembled WGS sequence"/>
</dbReference>
<dbReference type="Pfam" id="PF00134">
    <property type="entry name" value="Cyclin_N"/>
    <property type="match status" value="1"/>
</dbReference>
<feature type="compositionally biased region" description="Basic and acidic residues" evidence="3">
    <location>
        <begin position="325"/>
        <end position="337"/>
    </location>
</feature>
<feature type="domain" description="Cyclin-like" evidence="4">
    <location>
        <begin position="72"/>
        <end position="153"/>
    </location>
</feature>
<proteinExistence type="inferred from homology"/>
<name>A0AAW1PJA3_9CHLO</name>
<dbReference type="AlphaFoldDB" id="A0AAW1PJA3"/>
<comment type="similarity">
    <text evidence="2">Belongs to the cyclin family.</text>
</comment>
<evidence type="ECO:0000313" key="6">
    <source>
        <dbReference type="Proteomes" id="UP001489004"/>
    </source>
</evidence>
<feature type="region of interest" description="Disordered" evidence="3">
    <location>
        <begin position="310"/>
        <end position="342"/>
    </location>
</feature>
<dbReference type="InterPro" id="IPR013763">
    <property type="entry name" value="Cyclin-like_dom"/>
</dbReference>
<dbReference type="SMART" id="SM00385">
    <property type="entry name" value="CYCLIN"/>
    <property type="match status" value="1"/>
</dbReference>
<keyword evidence="1 2" id="KW-0195">Cyclin</keyword>
<accession>A0AAW1PJA3</accession>
<dbReference type="Gene3D" id="1.10.472.10">
    <property type="entry name" value="Cyclin-like"/>
    <property type="match status" value="2"/>
</dbReference>
<evidence type="ECO:0000256" key="1">
    <source>
        <dbReference type="ARBA" id="ARBA00023127"/>
    </source>
</evidence>
<feature type="compositionally biased region" description="Basic and acidic residues" evidence="3">
    <location>
        <begin position="400"/>
        <end position="409"/>
    </location>
</feature>
<dbReference type="EMBL" id="JALJOR010000010">
    <property type="protein sequence ID" value="KAK9809925.1"/>
    <property type="molecule type" value="Genomic_DNA"/>
</dbReference>
<comment type="caution">
    <text evidence="5">The sequence shown here is derived from an EMBL/GenBank/DDBJ whole genome shotgun (WGS) entry which is preliminary data.</text>
</comment>
<dbReference type="GO" id="GO:0006357">
    <property type="term" value="P:regulation of transcription by RNA polymerase II"/>
    <property type="evidence" value="ECO:0007669"/>
    <property type="project" value="InterPro"/>
</dbReference>
<dbReference type="InterPro" id="IPR006671">
    <property type="entry name" value="Cyclin_N"/>
</dbReference>
<evidence type="ECO:0000313" key="5">
    <source>
        <dbReference type="EMBL" id="KAK9809925.1"/>
    </source>
</evidence>
<reference evidence="5 6" key="1">
    <citation type="journal article" date="2024" name="Nat. Commun.">
        <title>Phylogenomics reveals the evolutionary origins of lichenization in chlorophyte algae.</title>
        <authorList>
            <person name="Puginier C."/>
            <person name="Libourel C."/>
            <person name="Otte J."/>
            <person name="Skaloud P."/>
            <person name="Haon M."/>
            <person name="Grisel S."/>
            <person name="Petersen M."/>
            <person name="Berrin J.G."/>
            <person name="Delaux P.M."/>
            <person name="Dal Grande F."/>
            <person name="Keller J."/>
        </authorList>
    </citation>
    <scope>NUCLEOTIDE SEQUENCE [LARGE SCALE GENOMIC DNA]</scope>
    <source>
        <strain evidence="5 6">SAG 2043</strain>
    </source>
</reference>
<evidence type="ECO:0000259" key="4">
    <source>
        <dbReference type="SMART" id="SM00385"/>
    </source>
</evidence>
<evidence type="ECO:0000256" key="3">
    <source>
        <dbReference type="SAM" id="MobiDB-lite"/>
    </source>
</evidence>
<gene>
    <name evidence="5" type="ORF">WJX72_001822</name>
</gene>
<dbReference type="GO" id="GO:0016538">
    <property type="term" value="F:cyclin-dependent protein serine/threonine kinase regulator activity"/>
    <property type="evidence" value="ECO:0007669"/>
    <property type="project" value="InterPro"/>
</dbReference>
<feature type="region of interest" description="Disordered" evidence="3">
    <location>
        <begin position="23"/>
        <end position="52"/>
    </location>
</feature>
<organism evidence="5 6">
    <name type="scientific">[Myrmecia] bisecta</name>
    <dbReference type="NCBI Taxonomy" id="41462"/>
    <lineage>
        <taxon>Eukaryota</taxon>
        <taxon>Viridiplantae</taxon>
        <taxon>Chlorophyta</taxon>
        <taxon>core chlorophytes</taxon>
        <taxon>Trebouxiophyceae</taxon>
        <taxon>Trebouxiales</taxon>
        <taxon>Trebouxiaceae</taxon>
        <taxon>Myrmecia</taxon>
    </lineage>
</organism>
<protein>
    <recommendedName>
        <fullName evidence="4">Cyclin-like domain-containing protein</fullName>
    </recommendedName>
</protein>
<sequence length="409" mass="44636">MFTPEKLEELRTQNRARSIETIKRVRAEANATESSGAPDGPGDTAREPGGSEQRVKAIKLEDELKLLKYYQTRIQHICRGMSFPVKVQATAISFLKRFYLSFSSLDHDPKNIMLTVIYLAGKAEESYISAEEFCRVVKQDQQAVLRNELAVLQGLKFDLVVYNPYRPLEGFFQDLEEWRTDPEGGCPDAQLQKAEAAHITKAKQAAKAAVDALMLTDAPLLFSPGQIALAALRSGFRAAELSSASYLARVAKQAPQAGGAADAGGPEARLEQLKAALASIDVFGAAGAKPVNDDEVRKIDRRLKACHNPLLDPESAAYKRAQQQQDKEQRHNRELKVQARHAATQAAEAQLLGMSAHVTQANGQHALPTISEGQPAALAEPAADLGSMDVPEGQPAKRRKSEDQKGLLH</sequence>
<dbReference type="InterPro" id="IPR031658">
    <property type="entry name" value="Cyclin_C_2"/>
</dbReference>
<feature type="region of interest" description="Disordered" evidence="3">
    <location>
        <begin position="365"/>
        <end position="409"/>
    </location>
</feature>
<dbReference type="Pfam" id="PF16899">
    <property type="entry name" value="Cyclin_C_2"/>
    <property type="match status" value="1"/>
</dbReference>
<dbReference type="PANTHER" id="PTHR10026">
    <property type="entry name" value="CYCLIN"/>
    <property type="match status" value="1"/>
</dbReference>
<dbReference type="InterPro" id="IPR036915">
    <property type="entry name" value="Cyclin-like_sf"/>
</dbReference>
<keyword evidence="6" id="KW-1185">Reference proteome</keyword>
<evidence type="ECO:0000256" key="2">
    <source>
        <dbReference type="RuleBase" id="RU000383"/>
    </source>
</evidence>